<evidence type="ECO:0000256" key="2">
    <source>
        <dbReference type="ARBA" id="ARBA00007613"/>
    </source>
</evidence>
<dbReference type="InterPro" id="IPR003423">
    <property type="entry name" value="OMP_efflux"/>
</dbReference>
<dbReference type="EMBL" id="SODV01000001">
    <property type="protein sequence ID" value="TDX02216.1"/>
    <property type="molecule type" value="Genomic_DNA"/>
</dbReference>
<dbReference type="Pfam" id="PF02321">
    <property type="entry name" value="OEP"/>
    <property type="match status" value="2"/>
</dbReference>
<protein>
    <submittedName>
        <fullName evidence="8">Outer membrane protein TolC</fullName>
    </submittedName>
</protein>
<keyword evidence="6" id="KW-0472">Membrane</keyword>
<dbReference type="Gene3D" id="1.20.1600.10">
    <property type="entry name" value="Outer membrane efflux proteins (OEP)"/>
    <property type="match status" value="1"/>
</dbReference>
<dbReference type="RefSeq" id="WP_162852632.1">
    <property type="nucleotide sequence ID" value="NZ_SODV01000001.1"/>
</dbReference>
<dbReference type="GO" id="GO:1990281">
    <property type="term" value="C:efflux pump complex"/>
    <property type="evidence" value="ECO:0007669"/>
    <property type="project" value="TreeGrafter"/>
</dbReference>
<reference evidence="8 9" key="1">
    <citation type="submission" date="2019-03" db="EMBL/GenBank/DDBJ databases">
        <title>Genomic Encyclopedia of Type Strains, Phase IV (KMG-IV): sequencing the most valuable type-strain genomes for metagenomic binning, comparative biology and taxonomic classification.</title>
        <authorList>
            <person name="Goeker M."/>
        </authorList>
    </citation>
    <scope>NUCLEOTIDE SEQUENCE [LARGE SCALE GENOMIC DNA]</scope>
    <source>
        <strain evidence="8 9">DSM 100059</strain>
    </source>
</reference>
<keyword evidence="4" id="KW-1134">Transmembrane beta strand</keyword>
<evidence type="ECO:0000256" key="6">
    <source>
        <dbReference type="ARBA" id="ARBA00023136"/>
    </source>
</evidence>
<evidence type="ECO:0000256" key="5">
    <source>
        <dbReference type="ARBA" id="ARBA00022692"/>
    </source>
</evidence>
<name>A0A4R8DVX6_9BACT</name>
<dbReference type="GO" id="GO:0009279">
    <property type="term" value="C:cell outer membrane"/>
    <property type="evidence" value="ECO:0007669"/>
    <property type="project" value="UniProtKB-SubCell"/>
</dbReference>
<dbReference type="Proteomes" id="UP000294498">
    <property type="component" value="Unassembled WGS sequence"/>
</dbReference>
<dbReference type="SUPFAM" id="SSF56954">
    <property type="entry name" value="Outer membrane efflux proteins (OEP)"/>
    <property type="match status" value="1"/>
</dbReference>
<evidence type="ECO:0000313" key="8">
    <source>
        <dbReference type="EMBL" id="TDX02216.1"/>
    </source>
</evidence>
<comment type="similarity">
    <text evidence="2">Belongs to the outer membrane factor (OMF) (TC 1.B.17) family.</text>
</comment>
<dbReference type="GO" id="GO:0015288">
    <property type="term" value="F:porin activity"/>
    <property type="evidence" value="ECO:0007669"/>
    <property type="project" value="TreeGrafter"/>
</dbReference>
<dbReference type="AlphaFoldDB" id="A0A4R8DVX6"/>
<sequence length="469" mass="51521">MDQIVRLGLACLLLGGAAQVGLPQRSFAQTAPAAAPAPTGPLNLKSCLQFALAHNQQIAVTRFDEKTGLEKIKETRSQALPQVNGTGSLQDNVQKQVLVLPPALAAQFGSGGKPIPITLTWQMSAGATLDQKIYDQSVFTAVKAAKAGMDYYKMHTALTQTQVIEQVAQVYYRAQVTGTQVAVLDSNIANITKVMNSTQNQFENGLARKIDVDRLKVNLTNLNTQRTALVDSIIEQGFQLRYLMGMSLDEPLSLEMFAPKTVEDEIGQHLSLDSGLNLNNRLEYTILKKQAELEEYQKKAYKAQYYPSLAFQGNYSTNGVSDNFDFVGHGTTAIWYQVGYIALNLKVPIFDGGGRRARVNQAQIAIDQYNEQAAQTASQLDMDYRNSKIFLATSIDQIKAQKANLDLALEVYNVTQSNYGQGLSNLTDLLDAENSYLQAENNYNSALLQYKLAEIGLIKANGNLQSLLN</sequence>
<proteinExistence type="inferred from homology"/>
<evidence type="ECO:0000313" key="9">
    <source>
        <dbReference type="Proteomes" id="UP000294498"/>
    </source>
</evidence>
<keyword evidence="7" id="KW-0998">Cell outer membrane</keyword>
<organism evidence="8 9">
    <name type="scientific">Dinghuibacter silviterrae</name>
    <dbReference type="NCBI Taxonomy" id="1539049"/>
    <lineage>
        <taxon>Bacteria</taxon>
        <taxon>Pseudomonadati</taxon>
        <taxon>Bacteroidota</taxon>
        <taxon>Chitinophagia</taxon>
        <taxon>Chitinophagales</taxon>
        <taxon>Chitinophagaceae</taxon>
        <taxon>Dinghuibacter</taxon>
    </lineage>
</organism>
<evidence type="ECO:0000256" key="3">
    <source>
        <dbReference type="ARBA" id="ARBA00022448"/>
    </source>
</evidence>
<evidence type="ECO:0000256" key="4">
    <source>
        <dbReference type="ARBA" id="ARBA00022452"/>
    </source>
</evidence>
<keyword evidence="5" id="KW-0812">Transmembrane</keyword>
<dbReference type="PANTHER" id="PTHR30026:SF20">
    <property type="entry name" value="OUTER MEMBRANE PROTEIN TOLC"/>
    <property type="match status" value="1"/>
</dbReference>
<comment type="subcellular location">
    <subcellularLocation>
        <location evidence="1">Cell outer membrane</location>
    </subcellularLocation>
</comment>
<evidence type="ECO:0000256" key="7">
    <source>
        <dbReference type="ARBA" id="ARBA00023237"/>
    </source>
</evidence>
<accession>A0A4R8DVX6</accession>
<dbReference type="PANTHER" id="PTHR30026">
    <property type="entry name" value="OUTER MEMBRANE PROTEIN TOLC"/>
    <property type="match status" value="1"/>
</dbReference>
<dbReference type="GO" id="GO:0015562">
    <property type="term" value="F:efflux transmembrane transporter activity"/>
    <property type="evidence" value="ECO:0007669"/>
    <property type="project" value="InterPro"/>
</dbReference>
<evidence type="ECO:0000256" key="1">
    <source>
        <dbReference type="ARBA" id="ARBA00004442"/>
    </source>
</evidence>
<comment type="caution">
    <text evidence="8">The sequence shown here is derived from an EMBL/GenBank/DDBJ whole genome shotgun (WGS) entry which is preliminary data.</text>
</comment>
<keyword evidence="9" id="KW-1185">Reference proteome</keyword>
<dbReference type="InterPro" id="IPR051906">
    <property type="entry name" value="TolC-like"/>
</dbReference>
<gene>
    <name evidence="8" type="ORF">EDB95_3269</name>
</gene>
<keyword evidence="3" id="KW-0813">Transport</keyword>